<dbReference type="PANTHER" id="PTHR24416:SF594">
    <property type="entry name" value="PROTEIN KINASE DOMAIN-CONTAINING PROTEIN"/>
    <property type="match status" value="1"/>
</dbReference>
<sequence length="700" mass="80441">MGFYKFVESFEQRSDCVKYCEHLDTSGEFGNCLTSCSRTPRSDYYNDNLFASPPFDVQIETKIENVDGIMLETHFKWKADERDSRRTGFSIRYTALNETCQKNFPGFFTSSISSTERSFKIPAVFNGHSLIIDFLCTYQLQIRSIPYPSYNNNNNDYIIGVNHTVGECIGEYCMCKPEKMDEIKEIKIEEISKQNYELSWKIEKSANLSYSFYVDVFEEIESPLEKLRENHNKEKDYTYEIANEEPIKILEEESKIGESSTHKFILPFPFEPTKHYKIGIFGLSNKFCPTNEIFYFFNPISLNISVVEKIVENVEIEKKNATISNVLKTSAIQDRNNNIFLESTAFFVFFILVACMSPLCTAFILFLWKRRSSKKKLETRFLNRRSISCSRHSIMETNILYRSPQDINGAANAEWKIRGQDIAVGTVIGEGAFGLVFKGILRGPNGQVVRVAVKQLKANALDEEKEEFVHEIQMMQTVGQHENIVTMYGYCMDDSLQCMIMEYVPFGDLKHYLQNYRKELVSSNPEDTNDEKLGLDLNELQSFAQQIARGMAHLESRGIIHRDLAARNILVGTGKILKISDFGMSRPGVYVKTSRGVIPLRWLSPEAIKDNTYSSKSDVWAYGVLLWEIATLGGFPYNNIADKDIYAHLSEANRLEKPVKCSDEIYDLMKSCWAIDFNDRPSFFAICQHFDKKSDNSSIV</sequence>
<keyword evidence="4" id="KW-0418">Kinase</keyword>
<comment type="caution">
    <text evidence="11">The sequence shown here is derived from an EMBL/GenBank/DDBJ whole genome shotgun (WGS) entry which is preliminary data.</text>
</comment>
<dbReference type="OrthoDB" id="3256376at2759"/>
<dbReference type="EMBL" id="CANHGI010000003">
    <property type="protein sequence ID" value="CAI5446267.1"/>
    <property type="molecule type" value="Genomic_DNA"/>
</dbReference>
<dbReference type="PANTHER" id="PTHR24416">
    <property type="entry name" value="TYROSINE-PROTEIN KINASE RECEPTOR"/>
    <property type="match status" value="1"/>
</dbReference>
<dbReference type="GO" id="GO:0043235">
    <property type="term" value="C:receptor complex"/>
    <property type="evidence" value="ECO:0007669"/>
    <property type="project" value="TreeGrafter"/>
</dbReference>
<comment type="catalytic activity">
    <reaction evidence="7">
        <text>L-tyrosyl-[protein] + ATP = O-phospho-L-tyrosyl-[protein] + ADP + H(+)</text>
        <dbReference type="Rhea" id="RHEA:10596"/>
        <dbReference type="Rhea" id="RHEA-COMP:10136"/>
        <dbReference type="Rhea" id="RHEA-COMP:20101"/>
        <dbReference type="ChEBI" id="CHEBI:15378"/>
        <dbReference type="ChEBI" id="CHEBI:30616"/>
        <dbReference type="ChEBI" id="CHEBI:46858"/>
        <dbReference type="ChEBI" id="CHEBI:61978"/>
        <dbReference type="ChEBI" id="CHEBI:456216"/>
        <dbReference type="EC" id="2.7.10.1"/>
    </reaction>
</comment>
<reference evidence="11" key="1">
    <citation type="submission" date="2022-11" db="EMBL/GenBank/DDBJ databases">
        <authorList>
            <person name="Kikuchi T."/>
        </authorList>
    </citation>
    <scope>NUCLEOTIDE SEQUENCE</scope>
    <source>
        <strain evidence="11">PS1010</strain>
    </source>
</reference>
<dbReference type="Pfam" id="PF07714">
    <property type="entry name" value="PK_Tyr_Ser-Thr"/>
    <property type="match status" value="1"/>
</dbReference>
<evidence type="ECO:0000256" key="8">
    <source>
        <dbReference type="PROSITE-ProRule" id="PRU10141"/>
    </source>
</evidence>
<dbReference type="GO" id="GO:0004714">
    <property type="term" value="F:transmembrane receptor protein tyrosine kinase activity"/>
    <property type="evidence" value="ECO:0007669"/>
    <property type="project" value="UniProtKB-EC"/>
</dbReference>
<dbReference type="PRINTS" id="PR00109">
    <property type="entry name" value="TYRKINASE"/>
</dbReference>
<comment type="subcellular location">
    <subcellularLocation>
        <location evidence="1">Membrane</location>
        <topology evidence="1">Single-pass membrane protein</topology>
    </subcellularLocation>
</comment>
<feature type="transmembrane region" description="Helical" evidence="9">
    <location>
        <begin position="345"/>
        <end position="368"/>
    </location>
</feature>
<keyword evidence="9" id="KW-0812">Transmembrane</keyword>
<dbReference type="InterPro" id="IPR020635">
    <property type="entry name" value="Tyr_kinase_cat_dom"/>
</dbReference>
<dbReference type="SMART" id="SM00219">
    <property type="entry name" value="TyrKc"/>
    <property type="match status" value="1"/>
</dbReference>
<evidence type="ECO:0000256" key="3">
    <source>
        <dbReference type="ARBA" id="ARBA00022741"/>
    </source>
</evidence>
<dbReference type="GO" id="GO:0007169">
    <property type="term" value="P:cell surface receptor protein tyrosine kinase signaling pathway"/>
    <property type="evidence" value="ECO:0007669"/>
    <property type="project" value="TreeGrafter"/>
</dbReference>
<name>A0A9P1IIR2_9PELO</name>
<accession>A0A9P1IIR2</accession>
<evidence type="ECO:0000259" key="10">
    <source>
        <dbReference type="PROSITE" id="PS50011"/>
    </source>
</evidence>
<evidence type="ECO:0000256" key="5">
    <source>
        <dbReference type="ARBA" id="ARBA00022840"/>
    </source>
</evidence>
<dbReference type="InterPro" id="IPR011009">
    <property type="entry name" value="Kinase-like_dom_sf"/>
</dbReference>
<dbReference type="InterPro" id="IPR017441">
    <property type="entry name" value="Protein_kinase_ATP_BS"/>
</dbReference>
<dbReference type="Proteomes" id="UP001152747">
    <property type="component" value="Unassembled WGS sequence"/>
</dbReference>
<evidence type="ECO:0000313" key="12">
    <source>
        <dbReference type="Proteomes" id="UP001152747"/>
    </source>
</evidence>
<evidence type="ECO:0000256" key="7">
    <source>
        <dbReference type="ARBA" id="ARBA00051243"/>
    </source>
</evidence>
<organism evidence="11 12">
    <name type="scientific">Caenorhabditis angaria</name>
    <dbReference type="NCBI Taxonomy" id="860376"/>
    <lineage>
        <taxon>Eukaryota</taxon>
        <taxon>Metazoa</taxon>
        <taxon>Ecdysozoa</taxon>
        <taxon>Nematoda</taxon>
        <taxon>Chromadorea</taxon>
        <taxon>Rhabditida</taxon>
        <taxon>Rhabditina</taxon>
        <taxon>Rhabditomorpha</taxon>
        <taxon>Rhabditoidea</taxon>
        <taxon>Rhabditidae</taxon>
        <taxon>Peloderinae</taxon>
        <taxon>Caenorhabditis</taxon>
    </lineage>
</organism>
<feature type="domain" description="Protein kinase" evidence="10">
    <location>
        <begin position="422"/>
        <end position="692"/>
    </location>
</feature>
<dbReference type="Gene3D" id="1.10.510.10">
    <property type="entry name" value="Transferase(Phosphotransferase) domain 1"/>
    <property type="match status" value="1"/>
</dbReference>
<dbReference type="InterPro" id="IPR050122">
    <property type="entry name" value="RTK"/>
</dbReference>
<dbReference type="SUPFAM" id="SSF56112">
    <property type="entry name" value="Protein kinase-like (PK-like)"/>
    <property type="match status" value="1"/>
</dbReference>
<keyword evidence="3 8" id="KW-0547">Nucleotide-binding</keyword>
<evidence type="ECO:0000256" key="6">
    <source>
        <dbReference type="ARBA" id="ARBA00023137"/>
    </source>
</evidence>
<keyword evidence="9" id="KW-0472">Membrane</keyword>
<dbReference type="GO" id="GO:0005886">
    <property type="term" value="C:plasma membrane"/>
    <property type="evidence" value="ECO:0007669"/>
    <property type="project" value="TreeGrafter"/>
</dbReference>
<gene>
    <name evidence="11" type="ORF">CAMP_LOCUS8904</name>
</gene>
<evidence type="ECO:0000256" key="9">
    <source>
        <dbReference type="SAM" id="Phobius"/>
    </source>
</evidence>
<keyword evidence="6" id="KW-0829">Tyrosine-protein kinase</keyword>
<dbReference type="InterPro" id="IPR008266">
    <property type="entry name" value="Tyr_kinase_AS"/>
</dbReference>
<evidence type="ECO:0000256" key="2">
    <source>
        <dbReference type="ARBA" id="ARBA00022679"/>
    </source>
</evidence>
<evidence type="ECO:0000256" key="4">
    <source>
        <dbReference type="ARBA" id="ARBA00022777"/>
    </source>
</evidence>
<dbReference type="CDD" id="cd00192">
    <property type="entry name" value="PTKc"/>
    <property type="match status" value="1"/>
</dbReference>
<feature type="binding site" evidence="8">
    <location>
        <position position="454"/>
    </location>
    <ligand>
        <name>ATP</name>
        <dbReference type="ChEBI" id="CHEBI:30616"/>
    </ligand>
</feature>
<dbReference type="GO" id="GO:0005524">
    <property type="term" value="F:ATP binding"/>
    <property type="evidence" value="ECO:0007669"/>
    <property type="project" value="UniProtKB-UniRule"/>
</dbReference>
<dbReference type="PROSITE" id="PS00107">
    <property type="entry name" value="PROTEIN_KINASE_ATP"/>
    <property type="match status" value="1"/>
</dbReference>
<dbReference type="PROSITE" id="PS50011">
    <property type="entry name" value="PROTEIN_KINASE_DOM"/>
    <property type="match status" value="1"/>
</dbReference>
<keyword evidence="9" id="KW-1133">Transmembrane helix</keyword>
<keyword evidence="2" id="KW-0808">Transferase</keyword>
<evidence type="ECO:0000256" key="1">
    <source>
        <dbReference type="ARBA" id="ARBA00004167"/>
    </source>
</evidence>
<evidence type="ECO:0000313" key="11">
    <source>
        <dbReference type="EMBL" id="CAI5446267.1"/>
    </source>
</evidence>
<keyword evidence="12" id="KW-1185">Reference proteome</keyword>
<protein>
    <recommendedName>
        <fullName evidence="10">Protein kinase domain-containing protein</fullName>
    </recommendedName>
</protein>
<dbReference type="AlphaFoldDB" id="A0A9P1IIR2"/>
<dbReference type="InterPro" id="IPR001245">
    <property type="entry name" value="Ser-Thr/Tyr_kinase_cat_dom"/>
</dbReference>
<dbReference type="Gene3D" id="3.30.200.20">
    <property type="entry name" value="Phosphorylase Kinase, domain 1"/>
    <property type="match status" value="1"/>
</dbReference>
<dbReference type="FunFam" id="1.10.510.10:FF:000554">
    <property type="entry name" value="Predicted protein"/>
    <property type="match status" value="1"/>
</dbReference>
<keyword evidence="5 8" id="KW-0067">ATP-binding</keyword>
<dbReference type="PROSITE" id="PS00109">
    <property type="entry name" value="PROTEIN_KINASE_TYR"/>
    <property type="match status" value="1"/>
</dbReference>
<proteinExistence type="predicted"/>
<dbReference type="InterPro" id="IPR000719">
    <property type="entry name" value="Prot_kinase_dom"/>
</dbReference>